<dbReference type="InterPro" id="IPR017871">
    <property type="entry name" value="ABC_transporter-like_CS"/>
</dbReference>
<keyword evidence="3 5" id="KW-0067">ATP-binding</keyword>
<evidence type="ECO:0000313" key="6">
    <source>
        <dbReference type="Proteomes" id="UP000199516"/>
    </source>
</evidence>
<accession>A0A1I2F1I6</accession>
<dbReference type="GO" id="GO:0005524">
    <property type="term" value="F:ATP binding"/>
    <property type="evidence" value="ECO:0007669"/>
    <property type="project" value="UniProtKB-KW"/>
</dbReference>
<keyword evidence="6" id="KW-1185">Reference proteome</keyword>
<dbReference type="PANTHER" id="PTHR45772">
    <property type="entry name" value="CONSERVED COMPONENT OF ABC TRANSPORTER FOR NATURAL AMINO ACIDS-RELATED"/>
    <property type="match status" value="1"/>
</dbReference>
<keyword evidence="2" id="KW-0547">Nucleotide-binding</keyword>
<gene>
    <name evidence="5" type="ORF">SAMN05192532_10817</name>
</gene>
<evidence type="ECO:0000256" key="3">
    <source>
        <dbReference type="ARBA" id="ARBA00022840"/>
    </source>
</evidence>
<dbReference type="Proteomes" id="UP000199516">
    <property type="component" value="Unassembled WGS sequence"/>
</dbReference>
<dbReference type="InterPro" id="IPR027417">
    <property type="entry name" value="P-loop_NTPase"/>
</dbReference>
<dbReference type="OrthoDB" id="9805514at2"/>
<protein>
    <submittedName>
        <fullName evidence="5">Amino acid/amide ABC transporter ATP-binding protein 1, HAAT family</fullName>
    </submittedName>
</protein>
<dbReference type="PANTHER" id="PTHR45772:SF9">
    <property type="entry name" value="CONSERVED COMPONENT OF ABC TRANSPORTER FOR NATURAL AMINO ACIDS"/>
    <property type="match status" value="1"/>
</dbReference>
<dbReference type="PROSITE" id="PS50893">
    <property type="entry name" value="ABC_TRANSPORTER_2"/>
    <property type="match status" value="1"/>
</dbReference>
<dbReference type="Pfam" id="PF00005">
    <property type="entry name" value="ABC_tran"/>
    <property type="match status" value="1"/>
</dbReference>
<evidence type="ECO:0000259" key="4">
    <source>
        <dbReference type="PROSITE" id="PS50893"/>
    </source>
</evidence>
<dbReference type="GO" id="GO:0005886">
    <property type="term" value="C:plasma membrane"/>
    <property type="evidence" value="ECO:0007669"/>
    <property type="project" value="TreeGrafter"/>
</dbReference>
<dbReference type="STRING" id="930128.SAMN05192532_10817"/>
<dbReference type="CDD" id="cd03219">
    <property type="entry name" value="ABC_Mj1267_LivG_branched"/>
    <property type="match status" value="1"/>
</dbReference>
<dbReference type="SUPFAM" id="SSF52540">
    <property type="entry name" value="P-loop containing nucleoside triphosphate hydrolases"/>
    <property type="match status" value="1"/>
</dbReference>
<feature type="domain" description="ABC transporter" evidence="4">
    <location>
        <begin position="5"/>
        <end position="246"/>
    </location>
</feature>
<keyword evidence="1" id="KW-0813">Transport</keyword>
<proteinExistence type="predicted"/>
<dbReference type="InterPro" id="IPR003439">
    <property type="entry name" value="ABC_transporter-like_ATP-bd"/>
</dbReference>
<evidence type="ECO:0000256" key="1">
    <source>
        <dbReference type="ARBA" id="ARBA00022448"/>
    </source>
</evidence>
<sequence>MNALLKVSDLNKSFKALHVLKNVNMEVENGERHVIIGPNGAGKTTLFNCIYGTLTPTSGMVYFKDKPIHDEESYKRVKKGMSRTFQKNNLFEDLTVEENVHLAILGNKDYKFNPLKPLLQYKDVNEKKVEVLEEWGMYARRKWLVNQLSYGEQRLLEIILALSSNPTLVLLDEPTSGMSPSETSQFTNFIKKIPRDITLLIIEHDMEVVFSIADKITVLHHGEALLSGDPESVRGEQMIQEIYFGGGALSK</sequence>
<dbReference type="InterPro" id="IPR051120">
    <property type="entry name" value="ABC_AA/LPS_Transport"/>
</dbReference>
<evidence type="ECO:0000256" key="2">
    <source>
        <dbReference type="ARBA" id="ARBA00022741"/>
    </source>
</evidence>
<dbReference type="SMART" id="SM00382">
    <property type="entry name" value="AAA"/>
    <property type="match status" value="1"/>
</dbReference>
<name>A0A1I2F1I6_9BACI</name>
<dbReference type="Gene3D" id="3.40.50.300">
    <property type="entry name" value="P-loop containing nucleotide triphosphate hydrolases"/>
    <property type="match status" value="1"/>
</dbReference>
<reference evidence="5 6" key="1">
    <citation type="submission" date="2016-10" db="EMBL/GenBank/DDBJ databases">
        <authorList>
            <person name="de Groot N.N."/>
        </authorList>
    </citation>
    <scope>NUCLEOTIDE SEQUENCE [LARGE SCALE GENOMIC DNA]</scope>
    <source>
        <strain evidence="5 6">DSM 23995</strain>
    </source>
</reference>
<dbReference type="GO" id="GO:0016887">
    <property type="term" value="F:ATP hydrolysis activity"/>
    <property type="evidence" value="ECO:0007669"/>
    <property type="project" value="InterPro"/>
</dbReference>
<dbReference type="PROSITE" id="PS00211">
    <property type="entry name" value="ABC_TRANSPORTER_1"/>
    <property type="match status" value="1"/>
</dbReference>
<dbReference type="AlphaFoldDB" id="A0A1I2F1I6"/>
<dbReference type="RefSeq" id="WP_091663422.1">
    <property type="nucleotide sequence ID" value="NZ_FONT01000008.1"/>
</dbReference>
<dbReference type="EMBL" id="FONT01000008">
    <property type="protein sequence ID" value="SFE98707.1"/>
    <property type="molecule type" value="Genomic_DNA"/>
</dbReference>
<organism evidence="5 6">
    <name type="scientific">Alteribacillus iranensis</name>
    <dbReference type="NCBI Taxonomy" id="930128"/>
    <lineage>
        <taxon>Bacteria</taxon>
        <taxon>Bacillati</taxon>
        <taxon>Bacillota</taxon>
        <taxon>Bacilli</taxon>
        <taxon>Bacillales</taxon>
        <taxon>Bacillaceae</taxon>
        <taxon>Alteribacillus</taxon>
    </lineage>
</organism>
<dbReference type="InterPro" id="IPR003593">
    <property type="entry name" value="AAA+_ATPase"/>
</dbReference>
<evidence type="ECO:0000313" key="5">
    <source>
        <dbReference type="EMBL" id="SFE98707.1"/>
    </source>
</evidence>